<feature type="coiled-coil region" evidence="1">
    <location>
        <begin position="98"/>
        <end position="139"/>
    </location>
</feature>
<evidence type="ECO:0000313" key="3">
    <source>
        <dbReference type="Proteomes" id="UP001461498"/>
    </source>
</evidence>
<dbReference type="EMBL" id="JAPXFL010000008">
    <property type="protein sequence ID" value="KAK9503312.1"/>
    <property type="molecule type" value="Genomic_DNA"/>
</dbReference>
<name>A0AAW1CYD1_9HEMI</name>
<gene>
    <name evidence="2" type="ORF">O3M35_011911</name>
</gene>
<reference evidence="2 3" key="1">
    <citation type="submission" date="2022-12" db="EMBL/GenBank/DDBJ databases">
        <title>Chromosome-level genome assembly of true bugs.</title>
        <authorList>
            <person name="Ma L."/>
            <person name="Li H."/>
        </authorList>
    </citation>
    <scope>NUCLEOTIDE SEQUENCE [LARGE SCALE GENOMIC DNA]</scope>
    <source>
        <strain evidence="2">Lab_2022b</strain>
    </source>
</reference>
<evidence type="ECO:0000313" key="2">
    <source>
        <dbReference type="EMBL" id="KAK9503312.1"/>
    </source>
</evidence>
<protein>
    <recommendedName>
        <fullName evidence="4">Kinetochore protein SPC25</fullName>
    </recommendedName>
</protein>
<accession>A0AAW1CYD1</accession>
<keyword evidence="1" id="KW-0175">Coiled coil</keyword>
<comment type="caution">
    <text evidence="2">The sequence shown here is derived from an EMBL/GenBank/DDBJ whole genome shotgun (WGS) entry which is preliminary data.</text>
</comment>
<dbReference type="AlphaFoldDB" id="A0AAW1CYD1"/>
<evidence type="ECO:0000256" key="1">
    <source>
        <dbReference type="SAM" id="Coils"/>
    </source>
</evidence>
<organism evidence="2 3">
    <name type="scientific">Rhynocoris fuscipes</name>
    <dbReference type="NCBI Taxonomy" id="488301"/>
    <lineage>
        <taxon>Eukaryota</taxon>
        <taxon>Metazoa</taxon>
        <taxon>Ecdysozoa</taxon>
        <taxon>Arthropoda</taxon>
        <taxon>Hexapoda</taxon>
        <taxon>Insecta</taxon>
        <taxon>Pterygota</taxon>
        <taxon>Neoptera</taxon>
        <taxon>Paraneoptera</taxon>
        <taxon>Hemiptera</taxon>
        <taxon>Heteroptera</taxon>
        <taxon>Panheteroptera</taxon>
        <taxon>Cimicomorpha</taxon>
        <taxon>Reduviidae</taxon>
        <taxon>Harpactorinae</taxon>
        <taxon>Harpactorini</taxon>
        <taxon>Rhynocoris</taxon>
    </lineage>
</organism>
<sequence length="258" mass="30112">MAKVNDFCDGNIELGIKYISSELEILGYPEIYYEQQSDRQVLINLVNTTWALITDMKTLLLKNNEHTVEIIKLKSQITLHINEKSNFEKLLDKERNSFATLNESYKSALSQRNNLNKELKKTKLDLKNIKKSMNSVELQFGNEILRQKNIISQLKDKLARFVNEDCTDIEETTFPQFSSVKVKFPKLDKYLSFLCNNIQILILENATIRNLIIKILVQLSNKRNSKCTIDENELTHYLLNLTEQGFLEKIEEKFNNLL</sequence>
<dbReference type="Proteomes" id="UP001461498">
    <property type="component" value="Unassembled WGS sequence"/>
</dbReference>
<proteinExistence type="predicted"/>
<evidence type="ECO:0008006" key="4">
    <source>
        <dbReference type="Google" id="ProtNLM"/>
    </source>
</evidence>
<keyword evidence="3" id="KW-1185">Reference proteome</keyword>